<feature type="region of interest" description="Disordered" evidence="6">
    <location>
        <begin position="196"/>
        <end position="281"/>
    </location>
</feature>
<comment type="subcellular location">
    <subcellularLocation>
        <location evidence="2">Chromosome</location>
        <location evidence="2">Telomere</location>
    </subcellularLocation>
    <subcellularLocation>
        <location evidence="1">Nucleus</location>
    </subcellularLocation>
</comment>
<proteinExistence type="predicted"/>
<gene>
    <name evidence="8" type="ORF">KP79_PYT14486</name>
</gene>
<feature type="compositionally biased region" description="Basic and acidic residues" evidence="6">
    <location>
        <begin position="196"/>
        <end position="208"/>
    </location>
</feature>
<feature type="compositionally biased region" description="Low complexity" evidence="6">
    <location>
        <begin position="617"/>
        <end position="628"/>
    </location>
</feature>
<dbReference type="Pfam" id="PF10341">
    <property type="entry name" value="TPP1"/>
    <property type="match status" value="1"/>
</dbReference>
<feature type="compositionally biased region" description="Polar residues" evidence="6">
    <location>
        <begin position="264"/>
        <end position="281"/>
    </location>
</feature>
<evidence type="ECO:0000313" key="8">
    <source>
        <dbReference type="EMBL" id="OWF48206.1"/>
    </source>
</evidence>
<feature type="compositionally biased region" description="Basic and acidic residues" evidence="6">
    <location>
        <begin position="223"/>
        <end position="263"/>
    </location>
</feature>
<keyword evidence="5" id="KW-0539">Nucleus</keyword>
<dbReference type="Gene3D" id="2.40.50.960">
    <property type="match status" value="1"/>
</dbReference>
<feature type="compositionally biased region" description="Polar residues" evidence="6">
    <location>
        <begin position="166"/>
        <end position="179"/>
    </location>
</feature>
<dbReference type="GO" id="GO:0000781">
    <property type="term" value="C:chromosome, telomeric region"/>
    <property type="evidence" value="ECO:0007669"/>
    <property type="project" value="UniProtKB-SubCell"/>
</dbReference>
<feature type="compositionally biased region" description="Low complexity" evidence="6">
    <location>
        <begin position="701"/>
        <end position="717"/>
    </location>
</feature>
<name>A0A210QHP8_MIZYE</name>
<feature type="region of interest" description="Disordered" evidence="6">
    <location>
        <begin position="158"/>
        <end position="179"/>
    </location>
</feature>
<feature type="compositionally biased region" description="Polar residues" evidence="6">
    <location>
        <begin position="641"/>
        <end position="661"/>
    </location>
</feature>
<keyword evidence="4" id="KW-0779">Telomere</keyword>
<evidence type="ECO:0000256" key="1">
    <source>
        <dbReference type="ARBA" id="ARBA00004123"/>
    </source>
</evidence>
<dbReference type="Proteomes" id="UP000242188">
    <property type="component" value="Unassembled WGS sequence"/>
</dbReference>
<feature type="compositionally biased region" description="Low complexity" evidence="6">
    <location>
        <begin position="743"/>
        <end position="761"/>
    </location>
</feature>
<accession>A0A210QHP8</accession>
<feature type="domain" description="Shelterin complex subunit TPP1/Est3" evidence="7">
    <location>
        <begin position="27"/>
        <end position="152"/>
    </location>
</feature>
<feature type="region of interest" description="Disordered" evidence="6">
    <location>
        <begin position="641"/>
        <end position="761"/>
    </location>
</feature>
<evidence type="ECO:0000256" key="3">
    <source>
        <dbReference type="ARBA" id="ARBA00022454"/>
    </source>
</evidence>
<evidence type="ECO:0000256" key="5">
    <source>
        <dbReference type="ARBA" id="ARBA00023242"/>
    </source>
</evidence>
<keyword evidence="3" id="KW-0158">Chromosome</keyword>
<dbReference type="InterPro" id="IPR019437">
    <property type="entry name" value="TPP1/Est3"/>
</dbReference>
<evidence type="ECO:0000256" key="2">
    <source>
        <dbReference type="ARBA" id="ARBA00004574"/>
    </source>
</evidence>
<comment type="caution">
    <text evidence="8">The sequence shown here is derived from an EMBL/GenBank/DDBJ whole genome shotgun (WGS) entry which is preliminary data.</text>
</comment>
<feature type="region of interest" description="Disordered" evidence="6">
    <location>
        <begin position="617"/>
        <end position="636"/>
    </location>
</feature>
<feature type="compositionally biased region" description="Polar residues" evidence="6">
    <location>
        <begin position="394"/>
        <end position="421"/>
    </location>
</feature>
<evidence type="ECO:0000256" key="6">
    <source>
        <dbReference type="SAM" id="MobiDB-lite"/>
    </source>
</evidence>
<dbReference type="OrthoDB" id="6122865at2759"/>
<evidence type="ECO:0000259" key="7">
    <source>
        <dbReference type="Pfam" id="PF10341"/>
    </source>
</evidence>
<dbReference type="AlphaFoldDB" id="A0A210QHP8"/>
<sequence length="816" mass="91219">MSLSKFGPRTRSLRQSPWIVNSICSPTRKHKGQTIDVIRHVETTADGSMVREVADGDVIIRAVFSAEAVEKFRKEQEDSDSCPLDWNQALLLVVEYHTEFRPHRNLAQCEFVLHINLFRLWDLQEGFQRKHRLVHCEADARIQKKTKELWEEKQIEWQREEEQKNSKPTTSHLSQHNESVASVTLTQLLEEMAKDDAHKETTNEEMHGEMATQGTQNMMTRQGTKEGTTRLYRQEETSEQDKTKELAGQDKQNDNTRQGRQEKTPSLTTQNETSGNREISNNQDLRRPFIIAELLIPEHERLILEEIAEWKEGYMPPETSVTASSEEVGSSDKIESYVRHTLIDDVSSMETLGRPSPPKKGRKDVTPMERTDTQGENRISNFQEASPGGGAGHGSTQRVGRSATSPEQCHGFTNSTRQNASEASIENLTENDTGHNVVKTVNTILGLTDVQPENIPSQTENSCQNLNDSGPFIMMCDIPESQGFIPCVSPENGSSSDTNRGKVAILDETVTLTQHSKSLEALDVEEEKRLEKLATPSKGFPGCNVTIPERTEQQSTTKQQDRHIGDSDGDRTDDELVAIKHKARVKKIPREETPYSSSQTDSEPDNQVKRRRLTFSVAKLGSSSSSPGSKRKGNVIGKDISCQQSPEMRNQTEDVVQNSPEPQVLEHAVSGLRGSRSQGTVKKRHVTGKTPTDKDSVTEAIIINSSQESISSGDSPSVLKSTKRKRKRDLDDWTCHSLPSYQPPKLSQSESPSLQPQSSLSQNLCFPLSDTTLADKAMLLASLTDLTAPTELGQKLLALKFSDRLVNQMVDFYTHG</sequence>
<evidence type="ECO:0000256" key="4">
    <source>
        <dbReference type="ARBA" id="ARBA00022895"/>
    </source>
</evidence>
<keyword evidence="9" id="KW-1185">Reference proteome</keyword>
<dbReference type="GO" id="GO:0005697">
    <property type="term" value="C:telomerase holoenzyme complex"/>
    <property type="evidence" value="ECO:0007669"/>
    <property type="project" value="InterPro"/>
</dbReference>
<feature type="compositionally biased region" description="Basic and acidic residues" evidence="6">
    <location>
        <begin position="559"/>
        <end position="570"/>
    </location>
</feature>
<protein>
    <submittedName>
        <fullName evidence="8">Adrenocortical dysplasia protein-like</fullName>
    </submittedName>
</protein>
<feature type="region of interest" description="Disordered" evidence="6">
    <location>
        <begin position="348"/>
        <end position="421"/>
    </location>
</feature>
<evidence type="ECO:0000313" key="9">
    <source>
        <dbReference type="Proteomes" id="UP000242188"/>
    </source>
</evidence>
<dbReference type="EMBL" id="NEDP02003643">
    <property type="protein sequence ID" value="OWF48206.1"/>
    <property type="molecule type" value="Genomic_DNA"/>
</dbReference>
<reference evidence="8 9" key="1">
    <citation type="journal article" date="2017" name="Nat. Ecol. Evol.">
        <title>Scallop genome provides insights into evolution of bilaterian karyotype and development.</title>
        <authorList>
            <person name="Wang S."/>
            <person name="Zhang J."/>
            <person name="Jiao W."/>
            <person name="Li J."/>
            <person name="Xun X."/>
            <person name="Sun Y."/>
            <person name="Guo X."/>
            <person name="Huan P."/>
            <person name="Dong B."/>
            <person name="Zhang L."/>
            <person name="Hu X."/>
            <person name="Sun X."/>
            <person name="Wang J."/>
            <person name="Zhao C."/>
            <person name="Wang Y."/>
            <person name="Wang D."/>
            <person name="Huang X."/>
            <person name="Wang R."/>
            <person name="Lv J."/>
            <person name="Li Y."/>
            <person name="Zhang Z."/>
            <person name="Liu B."/>
            <person name="Lu W."/>
            <person name="Hui Y."/>
            <person name="Liang J."/>
            <person name="Zhou Z."/>
            <person name="Hou R."/>
            <person name="Li X."/>
            <person name="Liu Y."/>
            <person name="Li H."/>
            <person name="Ning X."/>
            <person name="Lin Y."/>
            <person name="Zhao L."/>
            <person name="Xing Q."/>
            <person name="Dou J."/>
            <person name="Li Y."/>
            <person name="Mao J."/>
            <person name="Guo H."/>
            <person name="Dou H."/>
            <person name="Li T."/>
            <person name="Mu C."/>
            <person name="Jiang W."/>
            <person name="Fu Q."/>
            <person name="Fu X."/>
            <person name="Miao Y."/>
            <person name="Liu J."/>
            <person name="Yu Q."/>
            <person name="Li R."/>
            <person name="Liao H."/>
            <person name="Li X."/>
            <person name="Kong Y."/>
            <person name="Jiang Z."/>
            <person name="Chourrout D."/>
            <person name="Li R."/>
            <person name="Bao Z."/>
        </authorList>
    </citation>
    <scope>NUCLEOTIDE SEQUENCE [LARGE SCALE GENOMIC DNA]</scope>
    <source>
        <strain evidence="8 9">PY_sf001</strain>
    </source>
</reference>
<feature type="region of interest" description="Disordered" evidence="6">
    <location>
        <begin position="533"/>
        <end position="609"/>
    </location>
</feature>
<feature type="compositionally biased region" description="Basic and acidic residues" evidence="6">
    <location>
        <begin position="363"/>
        <end position="375"/>
    </location>
</feature>
<feature type="compositionally biased region" description="Polar residues" evidence="6">
    <location>
        <begin position="212"/>
        <end position="222"/>
    </location>
</feature>
<dbReference type="GO" id="GO:0007004">
    <property type="term" value="P:telomere maintenance via telomerase"/>
    <property type="evidence" value="ECO:0007669"/>
    <property type="project" value="InterPro"/>
</dbReference>
<dbReference type="GO" id="GO:0042162">
    <property type="term" value="F:telomeric DNA binding"/>
    <property type="evidence" value="ECO:0007669"/>
    <property type="project" value="InterPro"/>
</dbReference>
<organism evidence="8 9">
    <name type="scientific">Mizuhopecten yessoensis</name>
    <name type="common">Japanese scallop</name>
    <name type="synonym">Patinopecten yessoensis</name>
    <dbReference type="NCBI Taxonomy" id="6573"/>
    <lineage>
        <taxon>Eukaryota</taxon>
        <taxon>Metazoa</taxon>
        <taxon>Spiralia</taxon>
        <taxon>Lophotrochozoa</taxon>
        <taxon>Mollusca</taxon>
        <taxon>Bivalvia</taxon>
        <taxon>Autobranchia</taxon>
        <taxon>Pteriomorphia</taxon>
        <taxon>Pectinida</taxon>
        <taxon>Pectinoidea</taxon>
        <taxon>Pectinidae</taxon>
        <taxon>Mizuhopecten</taxon>
    </lineage>
</organism>